<protein>
    <submittedName>
        <fullName evidence="5">GvpL/GvpF family gas vesicle protein</fullName>
    </submittedName>
</protein>
<dbReference type="PANTHER" id="PTHR36852:SF1">
    <property type="entry name" value="PROTEIN GVPL 2"/>
    <property type="match status" value="1"/>
</dbReference>
<comment type="similarity">
    <text evidence="3">Belongs to the gas vesicle GvpF/GvpL family.</text>
</comment>
<dbReference type="Proteomes" id="UP001600165">
    <property type="component" value="Unassembled WGS sequence"/>
</dbReference>
<evidence type="ECO:0000256" key="2">
    <source>
        <dbReference type="ARBA" id="ARBA00035108"/>
    </source>
</evidence>
<evidence type="ECO:0000256" key="4">
    <source>
        <dbReference type="SAM" id="Coils"/>
    </source>
</evidence>
<accession>A0ABW6IK39</accession>
<keyword evidence="6" id="KW-1185">Reference proteome</keyword>
<reference evidence="5 6" key="1">
    <citation type="submission" date="2024-10" db="EMBL/GenBank/DDBJ databases">
        <authorList>
            <person name="Ratan Roy A."/>
            <person name="Morales Sandoval P.H."/>
            <person name="De Los Santos Villalobos S."/>
            <person name="Chakraborty S."/>
            <person name="Mukherjee J."/>
        </authorList>
    </citation>
    <scope>NUCLEOTIDE SEQUENCE [LARGE SCALE GENOMIC DNA]</scope>
    <source>
        <strain evidence="5 6">S1</strain>
    </source>
</reference>
<evidence type="ECO:0000313" key="5">
    <source>
        <dbReference type="EMBL" id="MFE4108022.1"/>
    </source>
</evidence>
<evidence type="ECO:0000313" key="6">
    <source>
        <dbReference type="Proteomes" id="UP001600165"/>
    </source>
</evidence>
<proteinExistence type="inferred from homology"/>
<keyword evidence="1" id="KW-0304">Gas vesicle</keyword>
<dbReference type="PANTHER" id="PTHR36852">
    <property type="entry name" value="PROTEIN GVPL 2"/>
    <property type="match status" value="1"/>
</dbReference>
<name>A0ABW6IK39_9CYAN</name>
<dbReference type="Pfam" id="PF06386">
    <property type="entry name" value="GvpL_GvpF"/>
    <property type="match status" value="1"/>
</dbReference>
<keyword evidence="4" id="KW-0175">Coiled coil</keyword>
<evidence type="ECO:0000256" key="1">
    <source>
        <dbReference type="ARBA" id="ARBA00022987"/>
    </source>
</evidence>
<dbReference type="EMBL" id="JBHZOL010000098">
    <property type="protein sequence ID" value="MFE4108022.1"/>
    <property type="molecule type" value="Genomic_DNA"/>
</dbReference>
<comment type="subcellular location">
    <subcellularLocation>
        <location evidence="2">Gas vesicle</location>
    </subcellularLocation>
</comment>
<organism evidence="5 6">
    <name type="scientific">Almyronema epifaneia S1</name>
    <dbReference type="NCBI Taxonomy" id="2991925"/>
    <lineage>
        <taxon>Bacteria</taxon>
        <taxon>Bacillati</taxon>
        <taxon>Cyanobacteriota</taxon>
        <taxon>Cyanophyceae</taxon>
        <taxon>Nodosilineales</taxon>
        <taxon>Nodosilineaceae</taxon>
        <taxon>Almyronema</taxon>
        <taxon>Almyronema epifaneia</taxon>
    </lineage>
</organism>
<dbReference type="RefSeq" id="WP_377967334.1">
    <property type="nucleotide sequence ID" value="NZ_JBHZOL010000098.1"/>
</dbReference>
<comment type="caution">
    <text evidence="5">The sequence shown here is derived from an EMBL/GenBank/DDBJ whole genome shotgun (WGS) entry which is preliminary data.</text>
</comment>
<dbReference type="InterPro" id="IPR009430">
    <property type="entry name" value="GvpL/GvpF"/>
</dbReference>
<sequence length="229" mass="25927">MSLPQPLYAYALCRLPQQPLALPTGIAGPLTLIDNGTLAAIVEPDTFWATIAAQDALLMEAVLIHDRILCQIFESFPLLPLRFGTRFESVTGLQAHLATYGDRYWQQLAVLADKAEYALKFSPQAIALPEIAAELKGRAYFLAKKQRLQTQADAQQQQQQELNQMLATLQQLAEKLHQEAPREGVERIFLLLKRSQQDALQQQVITWQQQTLHWEISLSQALPPYHFLE</sequence>
<evidence type="ECO:0000256" key="3">
    <source>
        <dbReference type="ARBA" id="ARBA00035643"/>
    </source>
</evidence>
<feature type="coiled-coil region" evidence="4">
    <location>
        <begin position="145"/>
        <end position="179"/>
    </location>
</feature>
<gene>
    <name evidence="5" type="ORF">ACFVKH_17190</name>
</gene>